<proteinExistence type="predicted"/>
<evidence type="ECO:0000313" key="1">
    <source>
        <dbReference type="EMBL" id="OXV05788.1"/>
    </source>
</evidence>
<keyword evidence="2" id="KW-1185">Reference proteome</keyword>
<comment type="caution">
    <text evidence="1">The sequence shown here is derived from an EMBL/GenBank/DDBJ whole genome shotgun (WGS) entry which is preliminary data.</text>
</comment>
<protein>
    <submittedName>
        <fullName evidence="1">Uncharacterized protein</fullName>
    </submittedName>
</protein>
<gene>
    <name evidence="1" type="ORF">Egran_06443</name>
</gene>
<accession>A0A232LP53</accession>
<organism evidence="1 2">
    <name type="scientific">Elaphomyces granulatus</name>
    <dbReference type="NCBI Taxonomy" id="519963"/>
    <lineage>
        <taxon>Eukaryota</taxon>
        <taxon>Fungi</taxon>
        <taxon>Dikarya</taxon>
        <taxon>Ascomycota</taxon>
        <taxon>Pezizomycotina</taxon>
        <taxon>Eurotiomycetes</taxon>
        <taxon>Eurotiomycetidae</taxon>
        <taxon>Eurotiales</taxon>
        <taxon>Elaphomycetaceae</taxon>
        <taxon>Elaphomyces</taxon>
    </lineage>
</organism>
<name>A0A232LP53_9EURO</name>
<dbReference type="Proteomes" id="UP000243515">
    <property type="component" value="Unassembled WGS sequence"/>
</dbReference>
<sequence>MIETDYHCNLPSNIMSGHLASSSIRGAIRVNMPLTARPHPSAVTAAALHRSAVRPTLKESDKNRDDLDKEYVFHKEEMLRQLKEGKGAWKQELASNSEAAIKADRGEIEIEEKHEEYVEKKVKEEPPTK</sequence>
<dbReference type="EMBL" id="NPHW01006446">
    <property type="protein sequence ID" value="OXV05788.1"/>
    <property type="molecule type" value="Genomic_DNA"/>
</dbReference>
<dbReference type="AlphaFoldDB" id="A0A232LP53"/>
<evidence type="ECO:0000313" key="2">
    <source>
        <dbReference type="Proteomes" id="UP000243515"/>
    </source>
</evidence>
<reference evidence="1 2" key="1">
    <citation type="journal article" date="2015" name="Environ. Microbiol.">
        <title>Metagenome sequence of Elaphomyces granulatus from sporocarp tissue reveals Ascomycota ectomycorrhizal fingerprints of genome expansion and a Proteobacteria-rich microbiome.</title>
        <authorList>
            <person name="Quandt C.A."/>
            <person name="Kohler A."/>
            <person name="Hesse C.N."/>
            <person name="Sharpton T.J."/>
            <person name="Martin F."/>
            <person name="Spatafora J.W."/>
        </authorList>
    </citation>
    <scope>NUCLEOTIDE SEQUENCE [LARGE SCALE GENOMIC DNA]</scope>
    <source>
        <strain evidence="1 2">OSC145934</strain>
    </source>
</reference>